<dbReference type="Gene3D" id="3.30.40.10">
    <property type="entry name" value="Zinc/RING finger domain, C3HC4 (zinc finger)"/>
    <property type="match status" value="1"/>
</dbReference>
<dbReference type="InterPro" id="IPR013083">
    <property type="entry name" value="Znf_RING/FYVE/PHD"/>
</dbReference>
<dbReference type="InterPro" id="IPR050143">
    <property type="entry name" value="TRIM/RBCC"/>
</dbReference>
<reference evidence="7" key="2">
    <citation type="submission" date="2025-08" db="UniProtKB">
        <authorList>
            <consortium name="Ensembl"/>
        </authorList>
    </citation>
    <scope>IDENTIFICATION</scope>
</reference>
<evidence type="ECO:0000259" key="6">
    <source>
        <dbReference type="PROSITE" id="PS50119"/>
    </source>
</evidence>
<name>A0A5F8GWM0_MONDO</name>
<accession>A0A5F8GWM0</accession>
<evidence type="ECO:0000259" key="5">
    <source>
        <dbReference type="PROSITE" id="PS50089"/>
    </source>
</evidence>
<evidence type="ECO:0000256" key="2">
    <source>
        <dbReference type="ARBA" id="ARBA00022771"/>
    </source>
</evidence>
<dbReference type="Pfam" id="PF15227">
    <property type="entry name" value="zf-C3HC4_4"/>
    <property type="match status" value="1"/>
</dbReference>
<evidence type="ECO:0000313" key="7">
    <source>
        <dbReference type="Ensembl" id="ENSMODP00000051764.1"/>
    </source>
</evidence>
<reference evidence="7 8" key="1">
    <citation type="journal article" date="2007" name="Nature">
        <title>Genome of the marsupial Monodelphis domestica reveals innovation in non-coding sequences.</title>
        <authorList>
            <person name="Mikkelsen T.S."/>
            <person name="Wakefield M.J."/>
            <person name="Aken B."/>
            <person name="Amemiya C.T."/>
            <person name="Chang J.L."/>
            <person name="Duke S."/>
            <person name="Garber M."/>
            <person name="Gentles A.J."/>
            <person name="Goodstadt L."/>
            <person name="Heger A."/>
            <person name="Jurka J."/>
            <person name="Kamal M."/>
            <person name="Mauceli E."/>
            <person name="Searle S.M."/>
            <person name="Sharpe T."/>
            <person name="Baker M.L."/>
            <person name="Batzer M.A."/>
            <person name="Benos P.V."/>
            <person name="Belov K."/>
            <person name="Clamp M."/>
            <person name="Cook A."/>
            <person name="Cuff J."/>
            <person name="Das R."/>
            <person name="Davidow L."/>
            <person name="Deakin J.E."/>
            <person name="Fazzari M.J."/>
            <person name="Glass J.L."/>
            <person name="Grabherr M."/>
            <person name="Greally J.M."/>
            <person name="Gu W."/>
            <person name="Hore T.A."/>
            <person name="Huttley G.A."/>
            <person name="Kleber M."/>
            <person name="Jirtle R.L."/>
            <person name="Koina E."/>
            <person name="Lee J.T."/>
            <person name="Mahony S."/>
            <person name="Marra M.A."/>
            <person name="Miller R.D."/>
            <person name="Nicholls R.D."/>
            <person name="Oda M."/>
            <person name="Papenfuss A.T."/>
            <person name="Parra Z.E."/>
            <person name="Pollock D.D."/>
            <person name="Ray D.A."/>
            <person name="Schein J.E."/>
            <person name="Speed T.P."/>
            <person name="Thompson K."/>
            <person name="VandeBerg J.L."/>
            <person name="Wade C.M."/>
            <person name="Walker J.A."/>
            <person name="Waters P.D."/>
            <person name="Webber C."/>
            <person name="Weidman J.R."/>
            <person name="Xie X."/>
            <person name="Zody M.C."/>
            <person name="Baldwin J."/>
            <person name="Abdouelleil A."/>
            <person name="Abdulkadir J."/>
            <person name="Abebe A."/>
            <person name="Abera B."/>
            <person name="Abreu J."/>
            <person name="Acer S.C."/>
            <person name="Aftuck L."/>
            <person name="Alexander A."/>
            <person name="An P."/>
            <person name="Anderson E."/>
            <person name="Anderson S."/>
            <person name="Arachi H."/>
            <person name="Azer M."/>
            <person name="Bachantsang P."/>
            <person name="Barry A."/>
            <person name="Bayul T."/>
            <person name="Berlin A."/>
            <person name="Bessette D."/>
            <person name="Bloom T."/>
            <person name="Bloom T."/>
            <person name="Boguslavskiy L."/>
            <person name="Bonnet C."/>
            <person name="Boukhgalter B."/>
            <person name="Bourzgui I."/>
            <person name="Brown A."/>
            <person name="Cahill P."/>
            <person name="Channer S."/>
            <person name="Cheshatsang Y."/>
            <person name="Chuda L."/>
            <person name="Citroen M."/>
            <person name="Collymore A."/>
            <person name="Cooke P."/>
            <person name="Costello M."/>
            <person name="D'Aco K."/>
            <person name="Daza R."/>
            <person name="De Haan G."/>
            <person name="DeGray S."/>
            <person name="DeMaso C."/>
            <person name="Dhargay N."/>
            <person name="Dooley K."/>
            <person name="Dooley E."/>
            <person name="Doricent M."/>
            <person name="Dorje P."/>
            <person name="Dorjee K."/>
            <person name="Dupes A."/>
            <person name="Elong R."/>
            <person name="Falk J."/>
            <person name="Farina A."/>
            <person name="Faro S."/>
            <person name="Ferguson D."/>
            <person name="Fisher S."/>
            <person name="Foley C.D."/>
            <person name="Franke A."/>
            <person name="Friedrich D."/>
            <person name="Gadbois L."/>
            <person name="Gearin G."/>
            <person name="Gearin C.R."/>
            <person name="Giannoukos G."/>
            <person name="Goode T."/>
            <person name="Graham J."/>
            <person name="Grandbois E."/>
            <person name="Grewal S."/>
            <person name="Gyaltsen K."/>
            <person name="Hafez N."/>
            <person name="Hagos B."/>
            <person name="Hall J."/>
            <person name="Henson C."/>
            <person name="Hollinger A."/>
            <person name="Honan T."/>
            <person name="Huard M.D."/>
            <person name="Hughes L."/>
            <person name="Hurhula B."/>
            <person name="Husby M.E."/>
            <person name="Kamat A."/>
            <person name="Kanga B."/>
            <person name="Kashin S."/>
            <person name="Khazanovich D."/>
            <person name="Kisner P."/>
            <person name="Lance K."/>
            <person name="Lara M."/>
            <person name="Lee W."/>
            <person name="Lennon N."/>
            <person name="Letendre F."/>
            <person name="LeVine R."/>
            <person name="Lipovsky A."/>
            <person name="Liu X."/>
            <person name="Liu J."/>
            <person name="Liu S."/>
            <person name="Lokyitsang T."/>
            <person name="Lokyitsang Y."/>
            <person name="Lubonja R."/>
            <person name="Lui A."/>
            <person name="MacDonald P."/>
            <person name="Magnisalis V."/>
            <person name="Maru K."/>
            <person name="Matthews C."/>
            <person name="McCusker W."/>
            <person name="McDonough S."/>
            <person name="Mehta T."/>
            <person name="Meldrim J."/>
            <person name="Meneus L."/>
            <person name="Mihai O."/>
            <person name="Mihalev A."/>
            <person name="Mihova T."/>
            <person name="Mittelman R."/>
            <person name="Mlenga V."/>
            <person name="Montmayeur A."/>
            <person name="Mulrain L."/>
            <person name="Navidi A."/>
            <person name="Naylor J."/>
            <person name="Negash T."/>
            <person name="Nguyen T."/>
            <person name="Nguyen N."/>
            <person name="Nicol R."/>
            <person name="Norbu C."/>
            <person name="Norbu N."/>
            <person name="Novod N."/>
            <person name="O'Neill B."/>
            <person name="Osman S."/>
            <person name="Markiewicz E."/>
            <person name="Oyono O.L."/>
            <person name="Patti C."/>
            <person name="Phunkhang P."/>
            <person name="Pierre F."/>
            <person name="Priest M."/>
            <person name="Raghuraman S."/>
            <person name="Rege F."/>
            <person name="Reyes R."/>
            <person name="Rise C."/>
            <person name="Rogov P."/>
            <person name="Ross K."/>
            <person name="Ryan E."/>
            <person name="Settipalli S."/>
            <person name="Shea T."/>
            <person name="Sherpa N."/>
            <person name="Shi L."/>
            <person name="Shih D."/>
            <person name="Sparrow T."/>
            <person name="Spaulding J."/>
            <person name="Stalker J."/>
            <person name="Stange-Thomann N."/>
            <person name="Stavropoulos S."/>
            <person name="Stone C."/>
            <person name="Strader C."/>
            <person name="Tesfaye S."/>
            <person name="Thomson T."/>
            <person name="Thoulutsang Y."/>
            <person name="Thoulutsang D."/>
            <person name="Topham K."/>
            <person name="Topping I."/>
            <person name="Tsamla T."/>
            <person name="Vassiliev H."/>
            <person name="Vo A."/>
            <person name="Wangchuk T."/>
            <person name="Wangdi T."/>
            <person name="Weiand M."/>
            <person name="Wilkinson J."/>
            <person name="Wilson A."/>
            <person name="Yadav S."/>
            <person name="Young G."/>
            <person name="Yu Q."/>
            <person name="Zembek L."/>
            <person name="Zhong D."/>
            <person name="Zimmer A."/>
            <person name="Zwirko Z."/>
            <person name="Jaffe D.B."/>
            <person name="Alvarez P."/>
            <person name="Brockman W."/>
            <person name="Butler J."/>
            <person name="Chin C."/>
            <person name="Gnerre S."/>
            <person name="MacCallum I."/>
            <person name="Graves J.A."/>
            <person name="Ponting C.P."/>
            <person name="Breen M."/>
            <person name="Samollow P.B."/>
            <person name="Lander E.S."/>
            <person name="Lindblad-Toh K."/>
        </authorList>
    </citation>
    <scope>NUCLEOTIDE SEQUENCE [LARGE SCALE GENOMIC DNA]</scope>
</reference>
<evidence type="ECO:0000313" key="8">
    <source>
        <dbReference type="Proteomes" id="UP000002280"/>
    </source>
</evidence>
<evidence type="ECO:0000256" key="4">
    <source>
        <dbReference type="PROSITE-ProRule" id="PRU00024"/>
    </source>
</evidence>
<keyword evidence="3" id="KW-0862">Zinc</keyword>
<feature type="domain" description="B box-type" evidence="6">
    <location>
        <begin position="97"/>
        <end position="138"/>
    </location>
</feature>
<protein>
    <submittedName>
        <fullName evidence="7">Tripartite motif containing 26</fullName>
    </submittedName>
</protein>
<proteinExistence type="predicted"/>
<dbReference type="PANTHER" id="PTHR24103">
    <property type="entry name" value="E3 UBIQUITIN-PROTEIN LIGASE TRIM"/>
    <property type="match status" value="1"/>
</dbReference>
<dbReference type="PROSITE" id="PS00518">
    <property type="entry name" value="ZF_RING_1"/>
    <property type="match status" value="1"/>
</dbReference>
<dbReference type="InterPro" id="IPR000315">
    <property type="entry name" value="Znf_B-box"/>
</dbReference>
<keyword evidence="2 4" id="KW-0863">Zinc-finger</keyword>
<keyword evidence="8" id="KW-1185">Reference proteome</keyword>
<organism evidence="7 8">
    <name type="scientific">Monodelphis domestica</name>
    <name type="common">Gray short-tailed opossum</name>
    <dbReference type="NCBI Taxonomy" id="13616"/>
    <lineage>
        <taxon>Eukaryota</taxon>
        <taxon>Metazoa</taxon>
        <taxon>Chordata</taxon>
        <taxon>Craniata</taxon>
        <taxon>Vertebrata</taxon>
        <taxon>Euteleostomi</taxon>
        <taxon>Mammalia</taxon>
        <taxon>Metatheria</taxon>
        <taxon>Didelphimorphia</taxon>
        <taxon>Didelphidae</taxon>
        <taxon>Monodelphis</taxon>
    </lineage>
</organism>
<evidence type="ECO:0000256" key="3">
    <source>
        <dbReference type="ARBA" id="ARBA00022833"/>
    </source>
</evidence>
<dbReference type="SUPFAM" id="SSF57845">
    <property type="entry name" value="B-box zinc-binding domain"/>
    <property type="match status" value="1"/>
</dbReference>
<evidence type="ECO:0000256" key="1">
    <source>
        <dbReference type="ARBA" id="ARBA00022723"/>
    </source>
</evidence>
<dbReference type="InterPro" id="IPR017907">
    <property type="entry name" value="Znf_RING_CS"/>
</dbReference>
<dbReference type="Ensembl" id="ENSMODT00000061670.1">
    <property type="protein sequence ID" value="ENSMODP00000051764.1"/>
    <property type="gene ID" value="ENSMODG00000015993.4"/>
</dbReference>
<dbReference type="SMART" id="SM00336">
    <property type="entry name" value="BBOX"/>
    <property type="match status" value="1"/>
</dbReference>
<keyword evidence="1" id="KW-0479">Metal-binding</keyword>
<dbReference type="Pfam" id="PF00643">
    <property type="entry name" value="zf-B_box"/>
    <property type="match status" value="1"/>
</dbReference>
<sequence length="308" mass="35950">MAASAPLRTLEEEVTCSICLDYLRDPVTIDCGHVFCRGCVIDIRAPPGGRPSCPLCKKSFKKDNIRPVWQLASLVQNIERLNVEKGKEAKEKRPEPTTMMQCERHKEKLHYYCEDDGRFLCVMCRESREHKYHTAILIEKAAQPHREKILSHLGTLRRDKERVQSFQMKGETEIQHLLTKLQMERQNIVSEFAQGHQFLRDREQHLLERLEGIEREIIEGREKYNLRTSGEVTRLGAVISELEGKAQQPAAELMQVRDSLQKRKLDWESRDLDSSPYLNIFLGLCFLIYKIRIIIPHPDHHRVVIVYI</sequence>
<dbReference type="PROSITE" id="PS50089">
    <property type="entry name" value="ZF_RING_2"/>
    <property type="match status" value="1"/>
</dbReference>
<dbReference type="Proteomes" id="UP000002280">
    <property type="component" value="Chromosome 2"/>
</dbReference>
<dbReference type="PROSITE" id="PS50119">
    <property type="entry name" value="ZF_BBOX"/>
    <property type="match status" value="1"/>
</dbReference>
<dbReference type="AlphaFoldDB" id="A0A5F8GWM0"/>
<reference evidence="7" key="3">
    <citation type="submission" date="2025-09" db="UniProtKB">
        <authorList>
            <consortium name="Ensembl"/>
        </authorList>
    </citation>
    <scope>IDENTIFICATION</scope>
</reference>
<dbReference type="SUPFAM" id="SSF57850">
    <property type="entry name" value="RING/U-box"/>
    <property type="match status" value="1"/>
</dbReference>
<dbReference type="GO" id="GO:0008270">
    <property type="term" value="F:zinc ion binding"/>
    <property type="evidence" value="ECO:0007669"/>
    <property type="project" value="UniProtKB-KW"/>
</dbReference>
<dbReference type="Bgee" id="ENSMODG00000015993">
    <property type="expression patterns" value="Expressed in liver and 18 other cell types or tissues"/>
</dbReference>
<dbReference type="InterPro" id="IPR001841">
    <property type="entry name" value="Znf_RING"/>
</dbReference>
<dbReference type="Gene3D" id="3.30.160.60">
    <property type="entry name" value="Classic Zinc Finger"/>
    <property type="match status" value="1"/>
</dbReference>
<dbReference type="GeneTree" id="ENSGT00940000158668"/>
<gene>
    <name evidence="7" type="primary">TRIM26</name>
</gene>
<dbReference type="SMART" id="SM00184">
    <property type="entry name" value="RING"/>
    <property type="match status" value="1"/>
</dbReference>
<feature type="domain" description="RING-type" evidence="5">
    <location>
        <begin position="16"/>
        <end position="57"/>
    </location>
</feature>